<comment type="catalytic activity">
    <reaction evidence="9">
        <text>L-threonate + NAD(+) = 2-dehydro-L-erythronate + NADH + H(+)</text>
        <dbReference type="Rhea" id="RHEA:52548"/>
        <dbReference type="ChEBI" id="CHEBI:15378"/>
        <dbReference type="ChEBI" id="CHEBI:57540"/>
        <dbReference type="ChEBI" id="CHEBI:57561"/>
        <dbReference type="ChEBI" id="CHEBI:57945"/>
        <dbReference type="ChEBI" id="CHEBI:136669"/>
        <dbReference type="EC" id="1.1.1.411"/>
    </reaction>
</comment>
<dbReference type="InterPro" id="IPR006115">
    <property type="entry name" value="6PGDH_NADP-bd"/>
</dbReference>
<evidence type="ECO:0000259" key="12">
    <source>
        <dbReference type="Pfam" id="PF14833"/>
    </source>
</evidence>
<dbReference type="Proteomes" id="UP000577362">
    <property type="component" value="Unassembled WGS sequence"/>
</dbReference>
<evidence type="ECO:0000256" key="3">
    <source>
        <dbReference type="ARBA" id="ARBA00023027"/>
    </source>
</evidence>
<dbReference type="InterPro" id="IPR015815">
    <property type="entry name" value="HIBADH-related"/>
</dbReference>
<dbReference type="RefSeq" id="WP_019401537.1">
    <property type="nucleotide sequence ID" value="NZ_JACIEN010000001.1"/>
</dbReference>
<evidence type="ECO:0000259" key="11">
    <source>
        <dbReference type="Pfam" id="PF03446"/>
    </source>
</evidence>
<evidence type="ECO:0000256" key="6">
    <source>
        <dbReference type="ARBA" id="ARBA00037979"/>
    </source>
</evidence>
<protein>
    <recommendedName>
        <fullName evidence="8">L-threonate dehydrogenase</fullName>
        <ecNumber evidence="7">1.1.1.411</ecNumber>
    </recommendedName>
</protein>
<gene>
    <name evidence="13" type="ORF">GGR16_000491</name>
</gene>
<dbReference type="GO" id="GO:0050661">
    <property type="term" value="F:NADP binding"/>
    <property type="evidence" value="ECO:0007669"/>
    <property type="project" value="InterPro"/>
</dbReference>
<dbReference type="GO" id="GO:0016054">
    <property type="term" value="P:organic acid catabolic process"/>
    <property type="evidence" value="ECO:0007669"/>
    <property type="project" value="UniProtKB-ARBA"/>
</dbReference>
<dbReference type="GO" id="GO:0051287">
    <property type="term" value="F:NAD binding"/>
    <property type="evidence" value="ECO:0007669"/>
    <property type="project" value="InterPro"/>
</dbReference>
<evidence type="ECO:0000313" key="14">
    <source>
        <dbReference type="Proteomes" id="UP000577362"/>
    </source>
</evidence>
<accession>A0A840BQ86</accession>
<comment type="caution">
    <text evidence="13">The sequence shown here is derived from an EMBL/GenBank/DDBJ whole genome shotgun (WGS) entry which is preliminary data.</text>
</comment>
<dbReference type="PANTHER" id="PTHR43060:SF17">
    <property type="entry name" value="L-THREONATE DEHYDROGENASE"/>
    <property type="match status" value="1"/>
</dbReference>
<dbReference type="InterPro" id="IPR008927">
    <property type="entry name" value="6-PGluconate_DH-like_C_sf"/>
</dbReference>
<dbReference type="InterPro" id="IPR029154">
    <property type="entry name" value="HIBADH-like_NADP-bd"/>
</dbReference>
<keyword evidence="14" id="KW-1185">Reference proteome</keyword>
<reference evidence="13 14" key="1">
    <citation type="submission" date="2020-08" db="EMBL/GenBank/DDBJ databases">
        <title>Genomic Encyclopedia of Type Strains, Phase IV (KMG-IV): sequencing the most valuable type-strain genomes for metagenomic binning, comparative biology and taxonomic classification.</title>
        <authorList>
            <person name="Goeker M."/>
        </authorList>
    </citation>
    <scope>NUCLEOTIDE SEQUENCE [LARGE SCALE GENOMIC DNA]</scope>
    <source>
        <strain evidence="13 14">DSM 103737</strain>
    </source>
</reference>
<evidence type="ECO:0000256" key="9">
    <source>
        <dbReference type="ARBA" id="ARBA00047312"/>
    </source>
</evidence>
<comment type="similarity">
    <text evidence="6">Belongs to the HIBADH-related family. L-threonate dehydrogenase subfamily.</text>
</comment>
<evidence type="ECO:0000256" key="4">
    <source>
        <dbReference type="ARBA" id="ARBA00023277"/>
    </source>
</evidence>
<dbReference type="PANTHER" id="PTHR43060">
    <property type="entry name" value="3-HYDROXYISOBUTYRATE DEHYDROGENASE-LIKE 1, MITOCHONDRIAL-RELATED"/>
    <property type="match status" value="1"/>
</dbReference>
<dbReference type="InterPro" id="IPR036291">
    <property type="entry name" value="NAD(P)-bd_dom_sf"/>
</dbReference>
<feature type="active site" evidence="10">
    <location>
        <position position="179"/>
    </location>
</feature>
<dbReference type="SUPFAM" id="SSF48179">
    <property type="entry name" value="6-phosphogluconate dehydrogenase C-terminal domain-like"/>
    <property type="match status" value="1"/>
</dbReference>
<dbReference type="Pfam" id="PF03446">
    <property type="entry name" value="NAD_binding_2"/>
    <property type="match status" value="1"/>
</dbReference>
<feature type="domain" description="3-hydroxyisobutyrate dehydrogenase-like NAD-binding" evidence="12">
    <location>
        <begin position="173"/>
        <end position="293"/>
    </location>
</feature>
<evidence type="ECO:0000313" key="13">
    <source>
        <dbReference type="EMBL" id="MBB4015485.1"/>
    </source>
</evidence>
<keyword evidence="1" id="KW-0521">NADP</keyword>
<dbReference type="InterPro" id="IPR013328">
    <property type="entry name" value="6PGD_dom2"/>
</dbReference>
<name>A0A840BQ86_9HYPH</name>
<evidence type="ECO:0000256" key="8">
    <source>
        <dbReference type="ARBA" id="ARBA00039407"/>
    </source>
</evidence>
<dbReference type="InterPro" id="IPR002204">
    <property type="entry name" value="3-OH-isobutyrate_DH-rel_CS"/>
</dbReference>
<evidence type="ECO:0000256" key="10">
    <source>
        <dbReference type="PIRSR" id="PIRSR000103-1"/>
    </source>
</evidence>
<dbReference type="AlphaFoldDB" id="A0A840BQ86"/>
<keyword evidence="4" id="KW-0119">Carbohydrate metabolism</keyword>
<keyword evidence="3" id="KW-0520">NAD</keyword>
<evidence type="ECO:0000256" key="5">
    <source>
        <dbReference type="ARBA" id="ARBA00037062"/>
    </source>
</evidence>
<organism evidence="13 14">
    <name type="scientific">Chelatococcus caeni</name>
    <dbReference type="NCBI Taxonomy" id="1348468"/>
    <lineage>
        <taxon>Bacteria</taxon>
        <taxon>Pseudomonadati</taxon>
        <taxon>Pseudomonadota</taxon>
        <taxon>Alphaproteobacteria</taxon>
        <taxon>Hyphomicrobiales</taxon>
        <taxon>Chelatococcaceae</taxon>
        <taxon>Chelatococcus</taxon>
    </lineage>
</organism>
<keyword evidence="2 13" id="KW-0560">Oxidoreductase</keyword>
<dbReference type="Gene3D" id="1.10.1040.10">
    <property type="entry name" value="N-(1-d-carboxylethyl)-l-norvaline Dehydrogenase, domain 2"/>
    <property type="match status" value="1"/>
</dbReference>
<dbReference type="PIRSF" id="PIRSF000103">
    <property type="entry name" value="HIBADH"/>
    <property type="match status" value="1"/>
</dbReference>
<sequence length="306" mass="30974">MTLEETKKGRVGVVGLGAMGFGMAASLVRAGFEVAGFDLSAEAVERLVAAGGRAAATPAAAAEGADALFSVVVNAAQTEDVLFGAEGAAAALPEGAVFVSCATMAPEAARALAARVAAMRRHYLDAPISGGAKKAAEGALTVLASGTPAAMTRARPALAAVAATVHELGDEAGTAAAFKMVNQLLAGVHIAAACEAITFAARLGLDIRKVYEVITGAAGNSWMFENRVPHILEGDYTPLSAVNIFTKDLGIVMDMSRASNFPVPVAATALQLFTMTSAAGMGRDDDSSVARFYAQTAGVTLPAKKS</sequence>
<dbReference type="NCBIfam" id="NF043037">
    <property type="entry name" value="ThreonDh"/>
    <property type="match status" value="1"/>
</dbReference>
<dbReference type="PROSITE" id="PS00895">
    <property type="entry name" value="3_HYDROXYISOBUT_DH"/>
    <property type="match status" value="1"/>
</dbReference>
<dbReference type="SUPFAM" id="SSF51735">
    <property type="entry name" value="NAD(P)-binding Rossmann-fold domains"/>
    <property type="match status" value="1"/>
</dbReference>
<dbReference type="EC" id="1.1.1.411" evidence="7"/>
<dbReference type="Gene3D" id="3.40.50.720">
    <property type="entry name" value="NAD(P)-binding Rossmann-like Domain"/>
    <property type="match status" value="1"/>
</dbReference>
<comment type="function">
    <text evidence="5">Catalyzes oxidation of L-threonate to 2-oxo-tetronate. Can use either NAD(+) or NADP(+) as cosubstrate, with a preference for NAD(+).</text>
</comment>
<dbReference type="GO" id="GO:0016616">
    <property type="term" value="F:oxidoreductase activity, acting on the CH-OH group of donors, NAD or NADP as acceptor"/>
    <property type="evidence" value="ECO:0007669"/>
    <property type="project" value="InterPro"/>
</dbReference>
<evidence type="ECO:0000256" key="7">
    <source>
        <dbReference type="ARBA" id="ARBA00038870"/>
    </source>
</evidence>
<evidence type="ECO:0000256" key="1">
    <source>
        <dbReference type="ARBA" id="ARBA00022857"/>
    </source>
</evidence>
<dbReference type="InterPro" id="IPR050006">
    <property type="entry name" value="LtnD"/>
</dbReference>
<evidence type="ECO:0000256" key="2">
    <source>
        <dbReference type="ARBA" id="ARBA00023002"/>
    </source>
</evidence>
<dbReference type="Pfam" id="PF14833">
    <property type="entry name" value="NAD_binding_11"/>
    <property type="match status" value="1"/>
</dbReference>
<proteinExistence type="inferred from homology"/>
<dbReference type="EMBL" id="JACIEN010000001">
    <property type="protein sequence ID" value="MBB4015485.1"/>
    <property type="molecule type" value="Genomic_DNA"/>
</dbReference>
<feature type="domain" description="6-phosphogluconate dehydrogenase NADP-binding" evidence="11">
    <location>
        <begin position="10"/>
        <end position="167"/>
    </location>
</feature>